<organism evidence="1 2">
    <name type="scientific">Mesosutterella faecium</name>
    <dbReference type="NCBI Taxonomy" id="2925194"/>
    <lineage>
        <taxon>Bacteria</taxon>
        <taxon>Pseudomonadati</taxon>
        <taxon>Pseudomonadota</taxon>
        <taxon>Betaproteobacteria</taxon>
        <taxon>Burkholderiales</taxon>
        <taxon>Sutterellaceae</taxon>
        <taxon>Mesosutterella</taxon>
    </lineage>
</organism>
<proteinExistence type="predicted"/>
<dbReference type="RefSeq" id="WP_243377746.1">
    <property type="nucleotide sequence ID" value="NZ_JAKZJU020000001.1"/>
</dbReference>
<dbReference type="Pfam" id="PF01501">
    <property type="entry name" value="Glyco_transf_8"/>
    <property type="match status" value="1"/>
</dbReference>
<sequence length="391" mass="45589">MKKKLAYFLICSDNIIFAAGNVALGLNKYMPHKEFDIVIYHTKLQTQNIKALEKIPRVILKEFSFDPSFQKFMLSDKGLPKNGRWTNPNSLLTAAHFEIFNLLDEYKTVIWLDCDICVQGDISELEKYGPIGQAKDLNWNTVWTVGDQFIKPVPGYDMVRDSHINAVMVVNDDLPNYKDLAAYCYSLSMKWANHLKNLDQAVIQLLYQDKNIKPNEFSWNEFVCHAHHGYAPLAKMVHFGTNQKPWNNQLLLQSYPEWFRNHLEWLALGGTDFDRSNISTVGIWFDIANNYKKINEYPSLSNTSLNKNIVDTFRISIFKIIPIFTKKIEQTRIKTKILGIPFLYIKYLTPNKVFFTISLFKIIEWRKAPEERSLRIFNIPLLRIKSYAKAI</sequence>
<evidence type="ECO:0000313" key="2">
    <source>
        <dbReference type="Proteomes" id="UP001165481"/>
    </source>
</evidence>
<name>A0ABT7IM91_9BURK</name>
<comment type="caution">
    <text evidence="1">The sequence shown here is derived from an EMBL/GenBank/DDBJ whole genome shotgun (WGS) entry which is preliminary data.</text>
</comment>
<evidence type="ECO:0000313" key="1">
    <source>
        <dbReference type="EMBL" id="MDL2059470.1"/>
    </source>
</evidence>
<dbReference type="Proteomes" id="UP001165481">
    <property type="component" value="Unassembled WGS sequence"/>
</dbReference>
<dbReference type="InterPro" id="IPR002495">
    <property type="entry name" value="Glyco_trans_8"/>
</dbReference>
<keyword evidence="2" id="KW-1185">Reference proteome</keyword>
<dbReference type="InterPro" id="IPR029044">
    <property type="entry name" value="Nucleotide-diphossugar_trans"/>
</dbReference>
<gene>
    <name evidence="1" type="ORF">MUN46_005950</name>
</gene>
<accession>A0ABT7IM91</accession>
<reference evidence="1" key="1">
    <citation type="submission" date="2023-03" db="EMBL/GenBank/DDBJ databases">
        <title>Mesosutterella sp. nov. isolated from porcine feces.</title>
        <authorList>
            <person name="Yu S."/>
        </authorList>
    </citation>
    <scope>NUCLEOTIDE SEQUENCE</scope>
    <source>
        <strain evidence="1">AGMB02718</strain>
    </source>
</reference>
<dbReference type="SUPFAM" id="SSF53448">
    <property type="entry name" value="Nucleotide-diphospho-sugar transferases"/>
    <property type="match status" value="1"/>
</dbReference>
<dbReference type="EMBL" id="JAKZJU020000001">
    <property type="protein sequence ID" value="MDL2059470.1"/>
    <property type="molecule type" value="Genomic_DNA"/>
</dbReference>
<protein>
    <submittedName>
        <fullName evidence="1">Glycosyltransferase</fullName>
    </submittedName>
</protein>
<dbReference type="Gene3D" id="3.90.550.10">
    <property type="entry name" value="Spore Coat Polysaccharide Biosynthesis Protein SpsA, Chain A"/>
    <property type="match status" value="1"/>
</dbReference>